<sequence>MPNLPESNLVRHVFLSFGPVFTIGREKPGQVSEVAQLISQTLEQERRQRELLEQHYAQYDADDDESTERKFHGILDNYSKNNNCCFEKTRNITTGKAMITWDPSFQEADMAIEVFELPKAMTCFSRQNWTPTNWLTNSKR</sequence>
<reference evidence="1" key="1">
    <citation type="submission" date="2021-08" db="EMBL/GenBank/DDBJ databases">
        <title>The first chromosome-level gecko genome reveals the dynamic sex chromosomes of Neotropical dwarf geckos (Sphaerodactylidae: Sphaerodactylus).</title>
        <authorList>
            <person name="Pinto B.J."/>
            <person name="Keating S.E."/>
            <person name="Gamble T."/>
        </authorList>
    </citation>
    <scope>NUCLEOTIDE SEQUENCE</scope>
    <source>
        <strain evidence="1">TG3544</strain>
    </source>
</reference>
<proteinExistence type="predicted"/>
<name>A0ACB8FVL0_9SAUR</name>
<keyword evidence="2" id="KW-1185">Reference proteome</keyword>
<dbReference type="EMBL" id="CM037624">
    <property type="protein sequence ID" value="KAH8011009.1"/>
    <property type="molecule type" value="Genomic_DNA"/>
</dbReference>
<evidence type="ECO:0000313" key="1">
    <source>
        <dbReference type="EMBL" id="KAH8011009.1"/>
    </source>
</evidence>
<dbReference type="Proteomes" id="UP000827872">
    <property type="component" value="Linkage Group LG11"/>
</dbReference>
<gene>
    <name evidence="1" type="ORF">K3G42_017458</name>
</gene>
<evidence type="ECO:0000313" key="2">
    <source>
        <dbReference type="Proteomes" id="UP000827872"/>
    </source>
</evidence>
<comment type="caution">
    <text evidence="1">The sequence shown here is derived from an EMBL/GenBank/DDBJ whole genome shotgun (WGS) entry which is preliminary data.</text>
</comment>
<protein>
    <submittedName>
        <fullName evidence="1">Uncharacterized protein</fullName>
    </submittedName>
</protein>
<organism evidence="1 2">
    <name type="scientific">Sphaerodactylus townsendi</name>
    <dbReference type="NCBI Taxonomy" id="933632"/>
    <lineage>
        <taxon>Eukaryota</taxon>
        <taxon>Metazoa</taxon>
        <taxon>Chordata</taxon>
        <taxon>Craniata</taxon>
        <taxon>Vertebrata</taxon>
        <taxon>Euteleostomi</taxon>
        <taxon>Lepidosauria</taxon>
        <taxon>Squamata</taxon>
        <taxon>Bifurcata</taxon>
        <taxon>Gekkota</taxon>
        <taxon>Sphaerodactylidae</taxon>
        <taxon>Sphaerodactylus</taxon>
    </lineage>
</organism>
<accession>A0ACB8FVL0</accession>